<dbReference type="Pfam" id="PF07791">
    <property type="entry name" value="Imm11"/>
    <property type="match status" value="1"/>
</dbReference>
<dbReference type="AlphaFoldDB" id="A0A848LGP6"/>
<evidence type="ECO:0000313" key="2">
    <source>
        <dbReference type="EMBL" id="NMO16823.1"/>
    </source>
</evidence>
<keyword evidence="3" id="KW-1185">Reference proteome</keyword>
<proteinExistence type="predicted"/>
<gene>
    <name evidence="2" type="ORF">HG543_18440</name>
</gene>
<reference evidence="2 3" key="1">
    <citation type="submission" date="2020-04" db="EMBL/GenBank/DDBJ databases">
        <title>Draft genome of Pyxidicoccus fallax type strain.</title>
        <authorList>
            <person name="Whitworth D.E."/>
        </authorList>
    </citation>
    <scope>NUCLEOTIDE SEQUENCE [LARGE SCALE GENOMIC DNA]</scope>
    <source>
        <strain evidence="2 3">DSM 14698</strain>
    </source>
</reference>
<evidence type="ECO:0000259" key="1">
    <source>
        <dbReference type="Pfam" id="PF07791"/>
    </source>
</evidence>
<feature type="domain" description="Immunity MXAN-0049 protein" evidence="1">
    <location>
        <begin position="22"/>
        <end position="179"/>
    </location>
</feature>
<accession>A0A848LGP6</accession>
<comment type="caution">
    <text evidence="2">The sequence shown here is derived from an EMBL/GenBank/DDBJ whole genome shotgun (WGS) entry which is preliminary data.</text>
</comment>
<protein>
    <recommendedName>
        <fullName evidence="1">Immunity MXAN-0049 protein domain-containing protein</fullName>
    </recommendedName>
</protein>
<sequence>MQRDYFVLLRARSQQHPLLAWDQGYRAFLKPRPVEVPEPVKLKLGEPVPPKPVMVDHHSLPAPVVSSRVKEALEAMPLQGVQFVPADVRVGDQVLRYWLVHMWRRFRCVDRERSVLTLDSSDGDILEIERLVLDESVLRELPLEERLAFRLEESVVHLLHASVVDRVMSLTPPPEGLRFIPVSDWNDSAGFLHGRQDP</sequence>
<dbReference type="Proteomes" id="UP000518300">
    <property type="component" value="Unassembled WGS sequence"/>
</dbReference>
<name>A0A848LGP6_9BACT</name>
<organism evidence="2 3">
    <name type="scientific">Pyxidicoccus fallax</name>
    <dbReference type="NCBI Taxonomy" id="394095"/>
    <lineage>
        <taxon>Bacteria</taxon>
        <taxon>Pseudomonadati</taxon>
        <taxon>Myxococcota</taxon>
        <taxon>Myxococcia</taxon>
        <taxon>Myxococcales</taxon>
        <taxon>Cystobacterineae</taxon>
        <taxon>Myxococcaceae</taxon>
        <taxon>Pyxidicoccus</taxon>
    </lineage>
</organism>
<dbReference type="InterPro" id="IPR012433">
    <property type="entry name" value="Imm11"/>
</dbReference>
<evidence type="ECO:0000313" key="3">
    <source>
        <dbReference type="Proteomes" id="UP000518300"/>
    </source>
</evidence>
<dbReference type="RefSeq" id="WP_169346111.1">
    <property type="nucleotide sequence ID" value="NZ_JABBJJ010000079.1"/>
</dbReference>
<dbReference type="EMBL" id="JABBJJ010000079">
    <property type="protein sequence ID" value="NMO16823.1"/>
    <property type="molecule type" value="Genomic_DNA"/>
</dbReference>